<reference evidence="4" key="2">
    <citation type="submission" date="2017-05" db="EMBL/GenBank/DDBJ databases">
        <authorList>
            <consortium name="The Broad Institute Genomics Platform"/>
            <consortium name="The Broad Institute Genomic Center for Infectious Diseases"/>
            <person name="Earl A."/>
            <person name="Manson A."/>
            <person name="Schwartman J."/>
            <person name="Gilmore M."/>
            <person name="Abouelleil A."/>
            <person name="Cao P."/>
            <person name="Chapman S."/>
            <person name="Cusick C."/>
            <person name="Shea T."/>
            <person name="Young S."/>
            <person name="Neafsey D."/>
            <person name="Nusbaum C."/>
            <person name="Birren B."/>
        </authorList>
    </citation>
    <scope>NUCLEOTIDE SEQUENCE</scope>
    <source>
        <strain evidence="4">9D6_DIV0238</strain>
    </source>
</reference>
<dbReference type="EMBL" id="CP147246">
    <property type="protein sequence ID" value="WYJ94166.1"/>
    <property type="molecule type" value="Genomic_DNA"/>
</dbReference>
<feature type="signal peptide" evidence="2">
    <location>
        <begin position="1"/>
        <end position="25"/>
    </location>
</feature>
<keyword evidence="1" id="KW-0812">Transmembrane</keyword>
<feature type="transmembrane region" description="Helical" evidence="1">
    <location>
        <begin position="65"/>
        <end position="83"/>
    </location>
</feature>
<reference evidence="3" key="1">
    <citation type="submission" date="2017-05" db="EMBL/GenBank/DDBJ databases">
        <title>The Genome Sequence of Enterococcus sp. 9D6_DIV0238.</title>
        <authorList>
            <consortium name="The Broad Institute Genomics Platform"/>
            <consortium name="The Broad Institute Genomic Center for Infectious Diseases"/>
            <person name="Earl A."/>
            <person name="Manson A."/>
            <person name="Schwartman J."/>
            <person name="Gilmore M."/>
            <person name="Abouelleil A."/>
            <person name="Cao P."/>
            <person name="Chapman S."/>
            <person name="Cusick C."/>
            <person name="Shea T."/>
            <person name="Young S."/>
            <person name="Neafsey D."/>
            <person name="Nusbaum C."/>
            <person name="Birren B."/>
        </authorList>
    </citation>
    <scope>NUCLEOTIDE SEQUENCE [LARGE SCALE GENOMIC DNA]</scope>
    <source>
        <strain evidence="3">9D6_DIV0238</strain>
    </source>
</reference>
<dbReference type="RefSeq" id="WP_176372813.1">
    <property type="nucleotide sequence ID" value="NZ_CP147246.1"/>
</dbReference>
<dbReference type="NCBIfam" id="TIGR01167">
    <property type="entry name" value="LPXTG_anchor"/>
    <property type="match status" value="1"/>
</dbReference>
<keyword evidence="2" id="KW-0732">Signal</keyword>
<keyword evidence="1" id="KW-0472">Membrane</keyword>
<keyword evidence="5" id="KW-1185">Reference proteome</keyword>
<proteinExistence type="predicted"/>
<accession>A0A200J7R4</accession>
<dbReference type="EMBL" id="NIBQ01000002">
    <property type="protein sequence ID" value="OUZ32700.1"/>
    <property type="molecule type" value="Genomic_DNA"/>
</dbReference>
<dbReference type="Proteomes" id="UP000196151">
    <property type="component" value="Chromosome"/>
</dbReference>
<sequence length="94" mass="10652">MKKLIWSSMCMLFLFIPFFGTIAQASGKTQADVTFTQGEQPKKPIIDKIINSDDKGILPHTGEQLSLYLLVIGICLLSCIIYLKMKNTRKKEQE</sequence>
<evidence type="ECO:0000313" key="3">
    <source>
        <dbReference type="EMBL" id="OUZ32700.1"/>
    </source>
</evidence>
<feature type="chain" id="PRO_5012397094" description="Gram-positive cocci surface proteins LPxTG domain-containing protein" evidence="2">
    <location>
        <begin position="26"/>
        <end position="94"/>
    </location>
</feature>
<evidence type="ECO:0000256" key="1">
    <source>
        <dbReference type="SAM" id="Phobius"/>
    </source>
</evidence>
<protein>
    <recommendedName>
        <fullName evidence="6">Gram-positive cocci surface proteins LPxTG domain-containing protein</fullName>
    </recommendedName>
</protein>
<name>A0A200J7R4_9ENTE</name>
<dbReference type="AlphaFoldDB" id="A0A200J7R4"/>
<gene>
    <name evidence="3" type="ORF">A5889_001409</name>
    <name evidence="4" type="ORF">A5889_001668</name>
</gene>
<evidence type="ECO:0008006" key="6">
    <source>
        <dbReference type="Google" id="ProtNLM"/>
    </source>
</evidence>
<reference evidence="4" key="3">
    <citation type="submission" date="2024-03" db="EMBL/GenBank/DDBJ databases">
        <title>The Genome Sequence of Enterococcus sp. DIV0238c.</title>
        <authorList>
            <consortium name="The Broad Institute Genomics Platform"/>
            <consortium name="The Broad Institute Microbial Omics Core"/>
            <consortium name="The Broad Institute Genomic Center for Infectious Diseases"/>
            <person name="Earl A."/>
            <person name="Manson A."/>
            <person name="Gilmore M."/>
            <person name="Schwartman J."/>
            <person name="Shea T."/>
            <person name="Abouelleil A."/>
            <person name="Cao P."/>
            <person name="Chapman S."/>
            <person name="Cusick C."/>
            <person name="Young S."/>
            <person name="Neafsey D."/>
            <person name="Nusbaum C."/>
            <person name="Birren B."/>
        </authorList>
    </citation>
    <scope>NUCLEOTIDE SEQUENCE</scope>
    <source>
        <strain evidence="4">9D6_DIV0238</strain>
    </source>
</reference>
<evidence type="ECO:0000313" key="4">
    <source>
        <dbReference type="EMBL" id="WYJ94166.1"/>
    </source>
</evidence>
<evidence type="ECO:0000256" key="2">
    <source>
        <dbReference type="SAM" id="SignalP"/>
    </source>
</evidence>
<evidence type="ECO:0000313" key="5">
    <source>
        <dbReference type="Proteomes" id="UP000196151"/>
    </source>
</evidence>
<organism evidence="3">
    <name type="scientific">Candidatus Enterococcus dunnyi</name>
    <dbReference type="NCBI Taxonomy" id="1834192"/>
    <lineage>
        <taxon>Bacteria</taxon>
        <taxon>Bacillati</taxon>
        <taxon>Bacillota</taxon>
        <taxon>Bacilli</taxon>
        <taxon>Lactobacillales</taxon>
        <taxon>Enterococcaceae</taxon>
        <taxon>Enterococcus</taxon>
    </lineage>
</organism>
<keyword evidence="1" id="KW-1133">Transmembrane helix</keyword>